<organism evidence="3 4">
    <name type="scientific">Micractinium conductrix</name>
    <dbReference type="NCBI Taxonomy" id="554055"/>
    <lineage>
        <taxon>Eukaryota</taxon>
        <taxon>Viridiplantae</taxon>
        <taxon>Chlorophyta</taxon>
        <taxon>core chlorophytes</taxon>
        <taxon>Trebouxiophyceae</taxon>
        <taxon>Chlorellales</taxon>
        <taxon>Chlorellaceae</taxon>
        <taxon>Chlorella clade</taxon>
        <taxon>Micractinium</taxon>
    </lineage>
</organism>
<dbReference type="GO" id="GO:0006629">
    <property type="term" value="P:lipid metabolic process"/>
    <property type="evidence" value="ECO:0007669"/>
    <property type="project" value="InterPro"/>
</dbReference>
<dbReference type="AlphaFoldDB" id="A0A2P6VJY7"/>
<name>A0A2P6VJY7_9CHLO</name>
<sequence length="342" mass="36126">MPPQLPGAVQELVEALPWVARVALAVGITMLGIGWISAACHWAPRSPAARLAAASPACALNVVLPLLFVAGSEPLSRAFSIFLISWLASFKALALAVGRGPLAMQRWTLPQLWALYALPLVPAGGSTQLRRRPSQLQGSPPRLLLRWAAKVGATAAVVFGLLRHVQRAWRDDGRPRRAAAAPAGPPARPPLPAPPGRAPSIAEFWGVRWNQAAGSALRTTIYEPIAEGRLVRHDRLAALASGGGGGGTYLTGAPTQGLSWLIFFTGQAALIAAEQWALAQARQAGVAVPAAARRALTLGVLLACGHFYFFQPAEAAGMPDVFATSMRQSFAALASPLRRRLR</sequence>
<feature type="transmembrane region" description="Helical" evidence="2">
    <location>
        <begin position="20"/>
        <end position="39"/>
    </location>
</feature>
<evidence type="ECO:0000256" key="2">
    <source>
        <dbReference type="SAM" id="Phobius"/>
    </source>
</evidence>
<feature type="transmembrane region" description="Helical" evidence="2">
    <location>
        <begin position="51"/>
        <end position="72"/>
    </location>
</feature>
<feature type="transmembrane region" description="Helical" evidence="2">
    <location>
        <begin position="78"/>
        <end position="97"/>
    </location>
</feature>
<evidence type="ECO:0000313" key="3">
    <source>
        <dbReference type="EMBL" id="PSC74403.1"/>
    </source>
</evidence>
<evidence type="ECO:0000313" key="4">
    <source>
        <dbReference type="Proteomes" id="UP000239649"/>
    </source>
</evidence>
<proteinExistence type="predicted"/>
<evidence type="ECO:0000256" key="1">
    <source>
        <dbReference type="SAM" id="MobiDB-lite"/>
    </source>
</evidence>
<dbReference type="PANTHER" id="PTHR31595:SF57">
    <property type="entry name" value="OS04G0481900 PROTEIN"/>
    <property type="match status" value="1"/>
</dbReference>
<comment type="caution">
    <text evidence="3">The sequence shown here is derived from an EMBL/GenBank/DDBJ whole genome shotgun (WGS) entry which is preliminary data.</text>
</comment>
<reference evidence="3 4" key="1">
    <citation type="journal article" date="2018" name="Plant J.">
        <title>Genome sequences of Chlorella sorokiniana UTEX 1602 and Micractinium conductrix SAG 241.80: implications to maltose excretion by a green alga.</title>
        <authorList>
            <person name="Arriola M.B."/>
            <person name="Velmurugan N."/>
            <person name="Zhang Y."/>
            <person name="Plunkett M.H."/>
            <person name="Hondzo H."/>
            <person name="Barney B.M."/>
        </authorList>
    </citation>
    <scope>NUCLEOTIDE SEQUENCE [LARGE SCALE GENOMIC DNA]</scope>
    <source>
        <strain evidence="3 4">SAG 241.80</strain>
    </source>
</reference>
<gene>
    <name evidence="3" type="ORF">C2E20_2441</name>
</gene>
<keyword evidence="4" id="KW-1185">Reference proteome</keyword>
<keyword evidence="2" id="KW-1133">Transmembrane helix</keyword>
<keyword evidence="2" id="KW-0812">Transmembrane</keyword>
<feature type="region of interest" description="Disordered" evidence="1">
    <location>
        <begin position="172"/>
        <end position="195"/>
    </location>
</feature>
<protein>
    <submittedName>
        <fullName evidence="3">Long-chain-alcohol O-fatty-acyltransferase 5</fullName>
    </submittedName>
</protein>
<dbReference type="OrthoDB" id="548170at2759"/>
<dbReference type="InterPro" id="IPR044851">
    <property type="entry name" value="Wax_synthase"/>
</dbReference>
<dbReference type="GO" id="GO:0008374">
    <property type="term" value="F:O-acyltransferase activity"/>
    <property type="evidence" value="ECO:0007669"/>
    <property type="project" value="InterPro"/>
</dbReference>
<accession>A0A2P6VJY7</accession>
<feature type="compositionally biased region" description="Pro residues" evidence="1">
    <location>
        <begin position="183"/>
        <end position="195"/>
    </location>
</feature>
<dbReference type="Proteomes" id="UP000239649">
    <property type="component" value="Unassembled WGS sequence"/>
</dbReference>
<dbReference type="PANTHER" id="PTHR31595">
    <property type="entry name" value="LONG-CHAIN-ALCOHOL O-FATTY-ACYLTRANSFERASE 3-RELATED"/>
    <property type="match status" value="1"/>
</dbReference>
<keyword evidence="2" id="KW-0472">Membrane</keyword>
<dbReference type="EMBL" id="LHPF02000004">
    <property type="protein sequence ID" value="PSC74403.1"/>
    <property type="molecule type" value="Genomic_DNA"/>
</dbReference>